<dbReference type="AlphaFoldDB" id="A0A9N8EGM3"/>
<feature type="region of interest" description="Disordered" evidence="1">
    <location>
        <begin position="56"/>
        <end position="100"/>
    </location>
</feature>
<keyword evidence="3" id="KW-0732">Signal</keyword>
<name>A0A9N8EGM3_9STRA</name>
<evidence type="ECO:0008006" key="6">
    <source>
        <dbReference type="Google" id="ProtNLM"/>
    </source>
</evidence>
<evidence type="ECO:0000256" key="3">
    <source>
        <dbReference type="SAM" id="SignalP"/>
    </source>
</evidence>
<evidence type="ECO:0000313" key="5">
    <source>
        <dbReference type="Proteomes" id="UP001153069"/>
    </source>
</evidence>
<proteinExistence type="predicted"/>
<evidence type="ECO:0000256" key="1">
    <source>
        <dbReference type="SAM" id="MobiDB-lite"/>
    </source>
</evidence>
<evidence type="ECO:0000313" key="4">
    <source>
        <dbReference type="EMBL" id="CAB9520005.1"/>
    </source>
</evidence>
<feature type="compositionally biased region" description="Low complexity" evidence="1">
    <location>
        <begin position="119"/>
        <end position="143"/>
    </location>
</feature>
<feature type="signal peptide" evidence="3">
    <location>
        <begin position="1"/>
        <end position="28"/>
    </location>
</feature>
<feature type="transmembrane region" description="Helical" evidence="2">
    <location>
        <begin position="214"/>
        <end position="233"/>
    </location>
</feature>
<feature type="transmembrane region" description="Helical" evidence="2">
    <location>
        <begin position="335"/>
        <end position="353"/>
    </location>
</feature>
<reference evidence="4" key="1">
    <citation type="submission" date="2020-06" db="EMBL/GenBank/DDBJ databases">
        <authorList>
            <consortium name="Plant Systems Biology data submission"/>
        </authorList>
    </citation>
    <scope>NUCLEOTIDE SEQUENCE</scope>
    <source>
        <strain evidence="4">D6</strain>
    </source>
</reference>
<gene>
    <name evidence="4" type="ORF">SEMRO_1064_G237270.1</name>
</gene>
<evidence type="ECO:0000256" key="2">
    <source>
        <dbReference type="SAM" id="Phobius"/>
    </source>
</evidence>
<accession>A0A9N8EGM3</accession>
<feature type="transmembrane region" description="Helical" evidence="2">
    <location>
        <begin position="310"/>
        <end position="329"/>
    </location>
</feature>
<feature type="region of interest" description="Disordered" evidence="1">
    <location>
        <begin position="117"/>
        <end position="183"/>
    </location>
</feature>
<protein>
    <recommendedName>
        <fullName evidence="6">Transmembrane protein</fullName>
    </recommendedName>
</protein>
<keyword evidence="2" id="KW-0472">Membrane</keyword>
<dbReference type="Proteomes" id="UP001153069">
    <property type="component" value="Unassembled WGS sequence"/>
</dbReference>
<feature type="transmembrane region" description="Helical" evidence="2">
    <location>
        <begin position="245"/>
        <end position="265"/>
    </location>
</feature>
<feature type="compositionally biased region" description="Low complexity" evidence="1">
    <location>
        <begin position="64"/>
        <end position="77"/>
    </location>
</feature>
<dbReference type="EMBL" id="CAICTM010001062">
    <property type="protein sequence ID" value="CAB9520005.1"/>
    <property type="molecule type" value="Genomic_DNA"/>
</dbReference>
<keyword evidence="2" id="KW-0812">Transmembrane</keyword>
<sequence>MITSCCRRCSLWNVLAILLAAAIPWCHAFCSLQHAALLLPTHAVCSSRVLVAASKDPTNNINKGSSSSGSTSWSSTGNAGQRDYTHHRRSPQRNNNKSIQDGDLMSQAQMEFLMNDIQSPPTSASSSSSTSPPKASNPPTSSNDTTEKKDTKAAVKNPLFSSNNNDNKQDIKLPSQKSSPDETLVTTVPFISPKEKASLIQMDRAAFRMDGLEVYAVVSALTLASSIQFFELLSKHWTMAAQSTTSMWTMGLDLICIAASAVGMITGLHSTFVFSLMTVYGRTAVGMGWDQSFARFFEKTEAVRSRAFRSFRISLYTFLVQILFLIVWQLPPSRILRKLGAGIMAAVMWKVVYGDTKLIMDMARVMLFEGRSKEEKMLQKQQGDTTQS</sequence>
<dbReference type="OrthoDB" id="422089at2759"/>
<keyword evidence="5" id="KW-1185">Reference proteome</keyword>
<comment type="caution">
    <text evidence="4">The sequence shown here is derived from an EMBL/GenBank/DDBJ whole genome shotgun (WGS) entry which is preliminary data.</text>
</comment>
<feature type="chain" id="PRO_5040112694" description="Transmembrane protein" evidence="3">
    <location>
        <begin position="29"/>
        <end position="388"/>
    </location>
</feature>
<keyword evidence="2" id="KW-1133">Transmembrane helix</keyword>
<organism evidence="4 5">
    <name type="scientific">Seminavis robusta</name>
    <dbReference type="NCBI Taxonomy" id="568900"/>
    <lineage>
        <taxon>Eukaryota</taxon>
        <taxon>Sar</taxon>
        <taxon>Stramenopiles</taxon>
        <taxon>Ochrophyta</taxon>
        <taxon>Bacillariophyta</taxon>
        <taxon>Bacillariophyceae</taxon>
        <taxon>Bacillariophycidae</taxon>
        <taxon>Naviculales</taxon>
        <taxon>Naviculaceae</taxon>
        <taxon>Seminavis</taxon>
    </lineage>
</organism>